<protein>
    <submittedName>
        <fullName evidence="2">Uncharacterized protein</fullName>
    </submittedName>
</protein>
<evidence type="ECO:0000256" key="1">
    <source>
        <dbReference type="SAM" id="MobiDB-lite"/>
    </source>
</evidence>
<dbReference type="Proteomes" id="UP001633002">
    <property type="component" value="Unassembled WGS sequence"/>
</dbReference>
<evidence type="ECO:0000313" key="2">
    <source>
        <dbReference type="EMBL" id="KAL3700107.1"/>
    </source>
</evidence>
<name>A0ABD3ICW5_9MARC</name>
<dbReference type="AlphaFoldDB" id="A0ABD3ICW5"/>
<proteinExistence type="predicted"/>
<comment type="caution">
    <text evidence="2">The sequence shown here is derived from an EMBL/GenBank/DDBJ whole genome shotgun (WGS) entry which is preliminary data.</text>
</comment>
<feature type="compositionally biased region" description="Acidic residues" evidence="1">
    <location>
        <begin position="72"/>
        <end position="81"/>
    </location>
</feature>
<dbReference type="EMBL" id="JBJQOH010000001">
    <property type="protein sequence ID" value="KAL3700107.1"/>
    <property type="molecule type" value="Genomic_DNA"/>
</dbReference>
<sequence length="226" mass="25877">MWRPLPARDNRLVSGTELPDHPVTASSVGGVGRRIGAATVAVTQQSPKDRHTHGRSVDGQGGDKRKTHMVQEEDVGIEEGELLNVDPPPPKAVLRSNNDKKRKKHALEEKRLLALTLLQPYAEEKIAETARRQATNDEKYQQNIIFKHRWFVRFTQKTNNRTSLELKFFTPGSIKETYTFHSHSMELATLKFLEEKDKPGALPWETFVLEMSQRLWQNSRKFPRSG</sequence>
<evidence type="ECO:0000313" key="3">
    <source>
        <dbReference type="Proteomes" id="UP001633002"/>
    </source>
</evidence>
<organism evidence="2 3">
    <name type="scientific">Riccia sorocarpa</name>
    <dbReference type="NCBI Taxonomy" id="122646"/>
    <lineage>
        <taxon>Eukaryota</taxon>
        <taxon>Viridiplantae</taxon>
        <taxon>Streptophyta</taxon>
        <taxon>Embryophyta</taxon>
        <taxon>Marchantiophyta</taxon>
        <taxon>Marchantiopsida</taxon>
        <taxon>Marchantiidae</taxon>
        <taxon>Marchantiales</taxon>
        <taxon>Ricciaceae</taxon>
        <taxon>Riccia</taxon>
    </lineage>
</organism>
<feature type="compositionally biased region" description="Basic and acidic residues" evidence="1">
    <location>
        <begin position="1"/>
        <end position="11"/>
    </location>
</feature>
<feature type="region of interest" description="Disordered" evidence="1">
    <location>
        <begin position="1"/>
        <end position="104"/>
    </location>
</feature>
<keyword evidence="3" id="KW-1185">Reference proteome</keyword>
<reference evidence="2 3" key="1">
    <citation type="submission" date="2024-09" db="EMBL/GenBank/DDBJ databases">
        <title>Chromosome-scale assembly of Riccia sorocarpa.</title>
        <authorList>
            <person name="Paukszto L."/>
        </authorList>
    </citation>
    <scope>NUCLEOTIDE SEQUENCE [LARGE SCALE GENOMIC DNA]</scope>
    <source>
        <strain evidence="2">LP-2024</strain>
        <tissue evidence="2">Aerial parts of the thallus</tissue>
    </source>
</reference>
<accession>A0ABD3ICW5</accession>
<gene>
    <name evidence="2" type="ORF">R1sor_018129</name>
</gene>